<feature type="compositionally biased region" description="Polar residues" evidence="1">
    <location>
        <begin position="225"/>
        <end position="242"/>
    </location>
</feature>
<keyword evidence="3" id="KW-1185">Reference proteome</keyword>
<dbReference type="EMBL" id="OU503037">
    <property type="protein sequence ID" value="CAI9755694.1"/>
    <property type="molecule type" value="Genomic_DNA"/>
</dbReference>
<proteinExistence type="predicted"/>
<name>A0AAD2DIW9_9LAMI</name>
<protein>
    <recommendedName>
        <fullName evidence="4">EARLY FLOWERING 3</fullName>
    </recommendedName>
</protein>
<evidence type="ECO:0000313" key="3">
    <source>
        <dbReference type="Proteomes" id="UP000834106"/>
    </source>
</evidence>
<dbReference type="InterPro" id="IPR039319">
    <property type="entry name" value="ELF3-like"/>
</dbReference>
<feature type="compositionally biased region" description="Basic and acidic residues" evidence="1">
    <location>
        <begin position="1"/>
        <end position="10"/>
    </location>
</feature>
<feature type="compositionally biased region" description="Polar residues" evidence="1">
    <location>
        <begin position="192"/>
        <end position="201"/>
    </location>
</feature>
<evidence type="ECO:0008006" key="4">
    <source>
        <dbReference type="Google" id="ProtNLM"/>
    </source>
</evidence>
<reference evidence="2" key="1">
    <citation type="submission" date="2023-05" db="EMBL/GenBank/DDBJ databases">
        <authorList>
            <person name="Huff M."/>
        </authorList>
    </citation>
    <scope>NUCLEOTIDE SEQUENCE</scope>
</reference>
<evidence type="ECO:0000256" key="1">
    <source>
        <dbReference type="SAM" id="MobiDB-lite"/>
    </source>
</evidence>
<sequence length="656" mass="72394">MKRGKDEGKIMEPMFPRLHVNDTEKGGPKAPPRNKMALYEQLSIPSQRFTHNTVNLVPSASSIQGGGNESGTFFPHQLPARHQAEKLHIQHSELSSPLTQVEQKKKSHEDDFTVPIFIHSKPSQDPSEYFIDVEREKLPPSNPTYLNPSVKFMKANQTSLIGHRMRQESKRRKEGNLKEFVSYQDSLVKAISNSSSTNKNGDLQKQRDDPGNSIDKLKTDCRIQSELSAQSQPAGTVHSNVVTKKHGTDIVKGNSSIPMKDFPSGEQDISNDADTLVDRGDSVYETSMVDSISAYDVSPDDVVGVIGLKHFWKARRAIVNQQKVFAVQVFELHRLVKVQRSIAGSQHLLLEDAAYLGKPIEASPAKKLPLDYNVEVPLNVSERKRVLDKPSHPMECSAENTVEKESLSSVQYSVPPFSGNPPAPSVSGANNFGPWWFNQPNGHQWLIPVMTPSEGLVYKPYPGSAFMGPVFGGCGPHRSTPAYGLPAPYHQYHLPYFPPARPHGYFPPYGMPLVNPAYSGSSVEQVNQVTMHDQLSADEANPGPRHQQSFDILSQKSGAFPEVSTLCASKDSELKACTTSNPSESGTGNAMEGRNMFQLLPTSPSLDFPDCSPRPSLPERTAQVIKVVPHNAITATESAARIFRSIQEGRKQYDSV</sequence>
<feature type="region of interest" description="Disordered" evidence="1">
    <location>
        <begin position="192"/>
        <end position="267"/>
    </location>
</feature>
<dbReference type="GO" id="GO:2000028">
    <property type="term" value="P:regulation of photoperiodism, flowering"/>
    <property type="evidence" value="ECO:0007669"/>
    <property type="project" value="InterPro"/>
</dbReference>
<evidence type="ECO:0000313" key="2">
    <source>
        <dbReference type="EMBL" id="CAI9755694.1"/>
    </source>
</evidence>
<dbReference type="PANTHER" id="PTHR34281:SF2">
    <property type="entry name" value="PROTEIN EARLY FLOWERING 3"/>
    <property type="match status" value="1"/>
</dbReference>
<dbReference type="Proteomes" id="UP000834106">
    <property type="component" value="Chromosome 2"/>
</dbReference>
<gene>
    <name evidence="2" type="ORF">FPE_LOCUS3125</name>
</gene>
<dbReference type="AlphaFoldDB" id="A0AAD2DIW9"/>
<organism evidence="2 3">
    <name type="scientific">Fraxinus pennsylvanica</name>
    <dbReference type="NCBI Taxonomy" id="56036"/>
    <lineage>
        <taxon>Eukaryota</taxon>
        <taxon>Viridiplantae</taxon>
        <taxon>Streptophyta</taxon>
        <taxon>Embryophyta</taxon>
        <taxon>Tracheophyta</taxon>
        <taxon>Spermatophyta</taxon>
        <taxon>Magnoliopsida</taxon>
        <taxon>eudicotyledons</taxon>
        <taxon>Gunneridae</taxon>
        <taxon>Pentapetalae</taxon>
        <taxon>asterids</taxon>
        <taxon>lamiids</taxon>
        <taxon>Lamiales</taxon>
        <taxon>Oleaceae</taxon>
        <taxon>Oleeae</taxon>
        <taxon>Fraxinus</taxon>
    </lineage>
</organism>
<feature type="region of interest" description="Disordered" evidence="1">
    <location>
        <begin position="1"/>
        <end position="33"/>
    </location>
</feature>
<feature type="compositionally biased region" description="Basic and acidic residues" evidence="1">
    <location>
        <begin position="202"/>
        <end position="223"/>
    </location>
</feature>
<accession>A0AAD2DIW9</accession>
<dbReference type="PANTHER" id="PTHR34281">
    <property type="entry name" value="PROTEIN EARLY FLOWERING 3"/>
    <property type="match status" value="1"/>
</dbReference>